<evidence type="ECO:0000256" key="5">
    <source>
        <dbReference type="ARBA" id="ARBA00023172"/>
    </source>
</evidence>
<keyword evidence="3" id="KW-0815">Transposition</keyword>
<evidence type="ECO:0000256" key="4">
    <source>
        <dbReference type="ARBA" id="ARBA00023125"/>
    </source>
</evidence>
<organism evidence="7 8">
    <name type="scientific">Kineosporia mesophila</name>
    <dbReference type="NCBI Taxonomy" id="566012"/>
    <lineage>
        <taxon>Bacteria</taxon>
        <taxon>Bacillati</taxon>
        <taxon>Actinomycetota</taxon>
        <taxon>Actinomycetes</taxon>
        <taxon>Kineosporiales</taxon>
        <taxon>Kineosporiaceae</taxon>
        <taxon>Kineosporia</taxon>
    </lineage>
</organism>
<proteinExistence type="inferred from homology"/>
<comment type="similarity">
    <text evidence="2">Belongs to the transposase mutator family.</text>
</comment>
<feature type="compositionally biased region" description="Basic residues" evidence="6">
    <location>
        <begin position="97"/>
        <end position="107"/>
    </location>
</feature>
<feature type="region of interest" description="Disordered" evidence="6">
    <location>
        <begin position="85"/>
        <end position="113"/>
    </location>
</feature>
<feature type="compositionally biased region" description="Polar residues" evidence="6">
    <location>
        <begin position="13"/>
        <end position="22"/>
    </location>
</feature>
<keyword evidence="4" id="KW-0238">DNA-binding</keyword>
<dbReference type="Proteomes" id="UP001501074">
    <property type="component" value="Unassembled WGS sequence"/>
</dbReference>
<sequence length="130" mass="13755">MSDTIEPMKGAQRSASSNSQHDVSGDFGETLGELLTSEDQQCLAVDLVAQTKAAGSGLAGPGGLRAQLTKRVLEVALEAEMAARLGYETHDPESRNRRNSRNGKRSKTVLTGWAPSRSLCPATAAARSSR</sequence>
<evidence type="ECO:0000256" key="1">
    <source>
        <dbReference type="ARBA" id="ARBA00002190"/>
    </source>
</evidence>
<keyword evidence="5" id="KW-0233">DNA recombination</keyword>
<evidence type="ECO:0000256" key="2">
    <source>
        <dbReference type="ARBA" id="ARBA00010961"/>
    </source>
</evidence>
<evidence type="ECO:0000313" key="7">
    <source>
        <dbReference type="EMBL" id="GAA3628475.1"/>
    </source>
</evidence>
<feature type="compositionally biased region" description="Basic and acidic residues" evidence="6">
    <location>
        <begin position="87"/>
        <end position="96"/>
    </location>
</feature>
<accession>A0ABP7AB84</accession>
<dbReference type="EMBL" id="BAAAZO010000010">
    <property type="protein sequence ID" value="GAA3628475.1"/>
    <property type="molecule type" value="Genomic_DNA"/>
</dbReference>
<comment type="caution">
    <text evidence="7">The sequence shown here is derived from an EMBL/GenBank/DDBJ whole genome shotgun (WGS) entry which is preliminary data.</text>
</comment>
<evidence type="ECO:0000256" key="6">
    <source>
        <dbReference type="SAM" id="MobiDB-lite"/>
    </source>
</evidence>
<gene>
    <name evidence="7" type="ORF">GCM10022223_52320</name>
</gene>
<evidence type="ECO:0000256" key="3">
    <source>
        <dbReference type="ARBA" id="ARBA00022578"/>
    </source>
</evidence>
<comment type="function">
    <text evidence="1">Required for the transposition of the insertion element.</text>
</comment>
<name>A0ABP7AB84_9ACTN</name>
<protein>
    <recommendedName>
        <fullName evidence="9">Transposase</fullName>
    </recommendedName>
</protein>
<dbReference type="InterPro" id="IPR001207">
    <property type="entry name" value="Transposase_mutator"/>
</dbReference>
<feature type="region of interest" description="Disordered" evidence="6">
    <location>
        <begin position="1"/>
        <end position="31"/>
    </location>
</feature>
<evidence type="ECO:0000313" key="8">
    <source>
        <dbReference type="Proteomes" id="UP001501074"/>
    </source>
</evidence>
<evidence type="ECO:0008006" key="9">
    <source>
        <dbReference type="Google" id="ProtNLM"/>
    </source>
</evidence>
<keyword evidence="8" id="KW-1185">Reference proteome</keyword>
<dbReference type="Pfam" id="PF00872">
    <property type="entry name" value="Transposase_mut"/>
    <property type="match status" value="1"/>
</dbReference>
<reference evidence="8" key="1">
    <citation type="journal article" date="2019" name="Int. J. Syst. Evol. Microbiol.">
        <title>The Global Catalogue of Microorganisms (GCM) 10K type strain sequencing project: providing services to taxonomists for standard genome sequencing and annotation.</title>
        <authorList>
            <consortium name="The Broad Institute Genomics Platform"/>
            <consortium name="The Broad Institute Genome Sequencing Center for Infectious Disease"/>
            <person name="Wu L."/>
            <person name="Ma J."/>
        </authorList>
    </citation>
    <scope>NUCLEOTIDE SEQUENCE [LARGE SCALE GENOMIC DNA]</scope>
    <source>
        <strain evidence="8">JCM 16902</strain>
    </source>
</reference>